<name>A0AAX4P6S7_9CHLO</name>
<sequence length="299" mass="33979">MREKQVAAERKDLVEIAARASLLQELLHEGSISREVYEKKSDELAQQREVAEKEQDELDVAGEGAKTVVVSVDDDEEGEGSAKDGKRKRKNFEVVAKYETKEEAQRYLTGPDRCFKRINSSKSYKGGPLGAIYRDILYEDSDLIVRLWFEKTTSKWVVSKCGHEGTKYSIVKKKISPYLKQKLIPLLQRDDGRPVKVLDELKKEAEEKGDEVLKQMCEEISYKQVASLRRGLMKPKRELKGEEEDLVSPTPDAIHPVAVQAQAPQDPRVPQELRDPQVPTEQEVHDVAQAMDYGKQQVS</sequence>
<feature type="region of interest" description="Disordered" evidence="1">
    <location>
        <begin position="43"/>
        <end position="86"/>
    </location>
</feature>
<reference evidence="2 3" key="1">
    <citation type="submission" date="2024-03" db="EMBL/GenBank/DDBJ databases">
        <title>Complete genome sequence of the green alga Chloropicon roscoffensis RCC1871.</title>
        <authorList>
            <person name="Lemieux C."/>
            <person name="Pombert J.-F."/>
            <person name="Otis C."/>
            <person name="Turmel M."/>
        </authorList>
    </citation>
    <scope>NUCLEOTIDE SEQUENCE [LARGE SCALE GENOMIC DNA]</scope>
    <source>
        <strain evidence="2 3">RCC1871</strain>
    </source>
</reference>
<dbReference type="Proteomes" id="UP001472866">
    <property type="component" value="Chromosome 04"/>
</dbReference>
<proteinExistence type="predicted"/>
<accession>A0AAX4P6S7</accession>
<gene>
    <name evidence="2" type="ORF">HKI87_04g32930</name>
</gene>
<keyword evidence="3" id="KW-1185">Reference proteome</keyword>
<evidence type="ECO:0000313" key="3">
    <source>
        <dbReference type="Proteomes" id="UP001472866"/>
    </source>
</evidence>
<organism evidence="2 3">
    <name type="scientific">Chloropicon roscoffensis</name>
    <dbReference type="NCBI Taxonomy" id="1461544"/>
    <lineage>
        <taxon>Eukaryota</taxon>
        <taxon>Viridiplantae</taxon>
        <taxon>Chlorophyta</taxon>
        <taxon>Chloropicophyceae</taxon>
        <taxon>Chloropicales</taxon>
        <taxon>Chloropicaceae</taxon>
        <taxon>Chloropicon</taxon>
    </lineage>
</organism>
<dbReference type="AlphaFoldDB" id="A0AAX4P6S7"/>
<feature type="region of interest" description="Disordered" evidence="1">
    <location>
        <begin position="258"/>
        <end position="281"/>
    </location>
</feature>
<dbReference type="EMBL" id="CP151504">
    <property type="protein sequence ID" value="WZN61758.1"/>
    <property type="molecule type" value="Genomic_DNA"/>
</dbReference>
<evidence type="ECO:0000256" key="1">
    <source>
        <dbReference type="SAM" id="MobiDB-lite"/>
    </source>
</evidence>
<feature type="compositionally biased region" description="Basic and acidic residues" evidence="1">
    <location>
        <begin position="43"/>
        <end position="53"/>
    </location>
</feature>
<protein>
    <submittedName>
        <fullName evidence="2">Uncharacterized protein</fullName>
    </submittedName>
</protein>
<evidence type="ECO:0000313" key="2">
    <source>
        <dbReference type="EMBL" id="WZN61758.1"/>
    </source>
</evidence>